<protein>
    <submittedName>
        <fullName evidence="1">Uncharacterized protein</fullName>
    </submittedName>
</protein>
<name>A0A3E0JY49_9BACI</name>
<reference evidence="1 2" key="1">
    <citation type="submission" date="2018-03" db="EMBL/GenBank/DDBJ databases">
        <authorList>
            <person name="Keele B.F."/>
        </authorList>
    </citation>
    <scope>NUCLEOTIDE SEQUENCE [LARGE SCALE GENOMIC DNA]</scope>
    <source>
        <strain evidence="1">ZCTH4_d</strain>
    </source>
</reference>
<sequence>MPFLACGERRPDGILRKGYAKPGTDRDHSRCAFMEKDAANGGAGNCPACFVSAGDAARFCELPADAPSSPAGSLSSPFNLPFAHKNPPIREAPVPFHRQPVLSERQTFFDPAGDLLTGSIEK</sequence>
<dbReference type="Proteomes" id="UP000257014">
    <property type="component" value="Unassembled WGS sequence"/>
</dbReference>
<accession>A0A3E0JY49</accession>
<dbReference type="AlphaFoldDB" id="A0A3E0JY49"/>
<evidence type="ECO:0000313" key="2">
    <source>
        <dbReference type="Proteomes" id="UP000257014"/>
    </source>
</evidence>
<dbReference type="EMBL" id="QEWE01000036">
    <property type="protein sequence ID" value="REJ24793.1"/>
    <property type="molecule type" value="Genomic_DNA"/>
</dbReference>
<evidence type="ECO:0000313" key="1">
    <source>
        <dbReference type="EMBL" id="REJ24793.1"/>
    </source>
</evidence>
<comment type="caution">
    <text evidence="1">The sequence shown here is derived from an EMBL/GenBank/DDBJ whole genome shotgun (WGS) entry which is preliminary data.</text>
</comment>
<gene>
    <name evidence="1" type="ORF">C6P37_15510</name>
</gene>
<proteinExistence type="predicted"/>
<organism evidence="1 2">
    <name type="scientific">Caldibacillus debilis</name>
    <dbReference type="NCBI Taxonomy" id="301148"/>
    <lineage>
        <taxon>Bacteria</taxon>
        <taxon>Bacillati</taxon>
        <taxon>Bacillota</taxon>
        <taxon>Bacilli</taxon>
        <taxon>Bacillales</taxon>
        <taxon>Bacillaceae</taxon>
        <taxon>Caldibacillus</taxon>
    </lineage>
</organism>